<dbReference type="InterPro" id="IPR029044">
    <property type="entry name" value="Nucleotide-diphossugar_trans"/>
</dbReference>
<dbReference type="GO" id="GO:0006487">
    <property type="term" value="P:protein N-linked glycosylation"/>
    <property type="evidence" value="ECO:0007669"/>
    <property type="project" value="TreeGrafter"/>
</dbReference>
<keyword evidence="6" id="KW-0808">Transferase</keyword>
<proteinExistence type="inferred from homology"/>
<evidence type="ECO:0000256" key="4">
    <source>
        <dbReference type="ARBA" id="ARBA00012583"/>
    </source>
</evidence>
<dbReference type="EMBL" id="FO082046">
    <property type="protein sequence ID" value="CCE86640.1"/>
    <property type="molecule type" value="Genomic_DNA"/>
</dbReference>
<keyword evidence="7 13" id="KW-0812">Transmembrane</keyword>
<dbReference type="SUPFAM" id="SSF53448">
    <property type="entry name" value="Nucleotide-diphospho-sugar transferases"/>
    <property type="match status" value="1"/>
</dbReference>
<evidence type="ECO:0000256" key="8">
    <source>
        <dbReference type="ARBA" id="ARBA00022824"/>
    </source>
</evidence>
<evidence type="ECO:0000256" key="3">
    <source>
        <dbReference type="ARBA" id="ARBA00006739"/>
    </source>
</evidence>
<feature type="transmembrane region" description="Helical" evidence="13">
    <location>
        <begin position="6"/>
        <end position="25"/>
    </location>
</feature>
<evidence type="ECO:0000256" key="2">
    <source>
        <dbReference type="ARBA" id="ARBA00004922"/>
    </source>
</evidence>
<dbReference type="Pfam" id="PF00535">
    <property type="entry name" value="Glycos_transf_2"/>
    <property type="match status" value="1"/>
</dbReference>
<reference evidence="15 16" key="1">
    <citation type="journal article" date="2012" name="G3 (Bethesda)">
        <title>Pichia sorbitophila, an interspecies yeast hybrid reveals early steps of genome resolution following polyploidization.</title>
        <authorList>
            <person name="Leh Louis V."/>
            <person name="Despons L."/>
            <person name="Friedrich A."/>
            <person name="Martin T."/>
            <person name="Durrens P."/>
            <person name="Casaregola S."/>
            <person name="Neuveglise C."/>
            <person name="Fairhead C."/>
            <person name="Marck C."/>
            <person name="Cruz J.A."/>
            <person name="Straub M.L."/>
            <person name="Kugler V."/>
            <person name="Sacerdot C."/>
            <person name="Uzunov Z."/>
            <person name="Thierry A."/>
            <person name="Weiss S."/>
            <person name="Bleykasten C."/>
            <person name="De Montigny J."/>
            <person name="Jacques N."/>
            <person name="Jung P."/>
            <person name="Lemaire M."/>
            <person name="Mallet S."/>
            <person name="Morel G."/>
            <person name="Richard G.F."/>
            <person name="Sarkar A."/>
            <person name="Savel G."/>
            <person name="Schacherer J."/>
            <person name="Seret M.L."/>
            <person name="Talla E."/>
            <person name="Samson G."/>
            <person name="Jubin C."/>
            <person name="Poulain J."/>
            <person name="Vacherie B."/>
            <person name="Barbe V."/>
            <person name="Pelletier E."/>
            <person name="Sherman D.J."/>
            <person name="Westhof E."/>
            <person name="Weissenbach J."/>
            <person name="Baret P.V."/>
            <person name="Wincker P."/>
            <person name="Gaillardin C."/>
            <person name="Dujon B."/>
            <person name="Souciet J.L."/>
        </authorList>
    </citation>
    <scope>NUCLEOTIDE SEQUENCE [LARGE SCALE GENOMIC DNA]</scope>
    <source>
        <strain evidence="16">ATCC MYA-4447 / BCRC 22081 / CBS 7064 / NBRC 10061 / NRRL Y-12695</strain>
    </source>
</reference>
<protein>
    <recommendedName>
        <fullName evidence="4">dolichyl-phosphate beta-glucosyltransferase</fullName>
        <ecNumber evidence="4">2.4.1.117</ecNumber>
    </recommendedName>
</protein>
<evidence type="ECO:0000256" key="13">
    <source>
        <dbReference type="SAM" id="Phobius"/>
    </source>
</evidence>
<evidence type="ECO:0000256" key="9">
    <source>
        <dbReference type="ARBA" id="ARBA00022968"/>
    </source>
</evidence>
<feature type="domain" description="Glycosyltransferase 2-like" evidence="14">
    <location>
        <begin position="70"/>
        <end position="249"/>
    </location>
</feature>
<evidence type="ECO:0000256" key="11">
    <source>
        <dbReference type="ARBA" id="ARBA00023136"/>
    </source>
</evidence>
<dbReference type="STRING" id="559304.G8Y1D7"/>
<gene>
    <name evidence="15" type="primary">Piso0_005143</name>
    <name evidence="15" type="ORF">GNLVRS01_PISO0N08747g</name>
</gene>
<evidence type="ECO:0000259" key="14">
    <source>
        <dbReference type="Pfam" id="PF00535"/>
    </source>
</evidence>
<dbReference type="GO" id="GO:0005789">
    <property type="term" value="C:endoplasmic reticulum membrane"/>
    <property type="evidence" value="ECO:0007669"/>
    <property type="project" value="UniProtKB-SubCell"/>
</dbReference>
<keyword evidence="9" id="KW-0735">Signal-anchor</keyword>
<evidence type="ECO:0000256" key="10">
    <source>
        <dbReference type="ARBA" id="ARBA00022989"/>
    </source>
</evidence>
<accession>G8Y1D7</accession>
<dbReference type="InterPro" id="IPR001173">
    <property type="entry name" value="Glyco_trans_2-like"/>
</dbReference>
<dbReference type="InterPro" id="IPR035518">
    <property type="entry name" value="DPG_synthase"/>
</dbReference>
<dbReference type="PANTHER" id="PTHR10859:SF91">
    <property type="entry name" value="DOLICHYL-PHOSPHATE BETA-GLUCOSYLTRANSFERASE"/>
    <property type="match status" value="1"/>
</dbReference>
<dbReference type="OrthoDB" id="3784at2759"/>
<dbReference type="CDD" id="cd04188">
    <property type="entry name" value="DPG_synthase"/>
    <property type="match status" value="1"/>
</dbReference>
<dbReference type="FunCoup" id="G8Y1D7">
    <property type="interactions" value="1067"/>
</dbReference>
<dbReference type="OMA" id="HMVNTDA"/>
<evidence type="ECO:0000313" key="16">
    <source>
        <dbReference type="Proteomes" id="UP000005222"/>
    </source>
</evidence>
<evidence type="ECO:0000256" key="5">
    <source>
        <dbReference type="ARBA" id="ARBA00022676"/>
    </source>
</evidence>
<dbReference type="eggNOG" id="KOG2977">
    <property type="taxonomic scope" value="Eukaryota"/>
</dbReference>
<dbReference type="InParanoid" id="G8Y1D7"/>
<dbReference type="Proteomes" id="UP000005222">
    <property type="component" value="Chromosome N"/>
</dbReference>
<organism evidence="15 16">
    <name type="scientific">Pichia sorbitophila (strain ATCC MYA-4447 / BCRC 22081 / CBS 7064 / NBRC 10061 / NRRL Y-12695)</name>
    <name type="common">Hybrid yeast</name>
    <dbReference type="NCBI Taxonomy" id="559304"/>
    <lineage>
        <taxon>Eukaryota</taxon>
        <taxon>Fungi</taxon>
        <taxon>Dikarya</taxon>
        <taxon>Ascomycota</taxon>
        <taxon>Saccharomycotina</taxon>
        <taxon>Pichiomycetes</taxon>
        <taxon>Debaryomycetaceae</taxon>
        <taxon>Millerozyma</taxon>
    </lineage>
</organism>
<comment type="catalytic activity">
    <reaction evidence="12">
        <text>a di-trans,poly-cis-dolichyl phosphate + UDP-alpha-D-glucose = a di-trans,poly-cis-dolichyl beta-D-glucosyl phosphate + UDP</text>
        <dbReference type="Rhea" id="RHEA:15401"/>
        <dbReference type="Rhea" id="RHEA-COMP:19498"/>
        <dbReference type="Rhea" id="RHEA-COMP:19502"/>
        <dbReference type="ChEBI" id="CHEBI:57525"/>
        <dbReference type="ChEBI" id="CHEBI:57683"/>
        <dbReference type="ChEBI" id="CHEBI:58223"/>
        <dbReference type="ChEBI" id="CHEBI:58885"/>
        <dbReference type="EC" id="2.4.1.117"/>
    </reaction>
    <physiologicalReaction direction="left-to-right" evidence="12">
        <dbReference type="Rhea" id="RHEA:15402"/>
    </physiologicalReaction>
</comment>
<comment type="pathway">
    <text evidence="2">Protein modification; protein glycosylation.</text>
</comment>
<feature type="transmembrane region" description="Helical" evidence="13">
    <location>
        <begin position="213"/>
        <end position="230"/>
    </location>
</feature>
<dbReference type="HOGENOM" id="CLU_033536_9_1_1"/>
<comment type="similarity">
    <text evidence="3">Belongs to the glycosyltransferase 2 family.</text>
</comment>
<keyword evidence="10 13" id="KW-1133">Transmembrane helix</keyword>
<keyword evidence="5" id="KW-0328">Glycosyltransferase</keyword>
<dbReference type="GO" id="GO:0004581">
    <property type="term" value="F:dolichyl-phosphate beta-glucosyltransferase activity"/>
    <property type="evidence" value="ECO:0007669"/>
    <property type="project" value="UniProtKB-EC"/>
</dbReference>
<evidence type="ECO:0000313" key="15">
    <source>
        <dbReference type="EMBL" id="CCE86640.1"/>
    </source>
</evidence>
<sequence length="329" mass="36714">MVAIGYVVVAVVGLLVSIYIAVLLLSHSPREATRSELVYFTNDGDEKTYDLPPAVNSETTEYKDEGVTISVVVPCYNETERLGKMLIEAVEHLKVKFPNSYEILIVDDGSKDGSDKFALKMADVLNLKPHTLRVVKLSRNRGKGGAVTHGILHARGKYRLFADADGATKFSDMEKLLAFLSSVGSDKAGVAIGSRAHMVDTDAVVKRSFVRNFLMYCLHALVFVFGIRDIQDTQCGFKMFNFESVKSIFPHMHTERWIFDVEVLMLGELQGIKMKEIPVSWQEVSGSKIDIARDSIGMAIDLVVTRLAYLLGVYKLDECGRKNRHKKTQ</sequence>
<comment type="subcellular location">
    <subcellularLocation>
        <location evidence="1">Endoplasmic reticulum membrane</location>
        <topology evidence="1">Single-pass membrane protein</topology>
    </subcellularLocation>
</comment>
<dbReference type="PANTHER" id="PTHR10859">
    <property type="entry name" value="GLYCOSYL TRANSFERASE"/>
    <property type="match status" value="1"/>
</dbReference>
<keyword evidence="11 13" id="KW-0472">Membrane</keyword>
<evidence type="ECO:0000256" key="7">
    <source>
        <dbReference type="ARBA" id="ARBA00022692"/>
    </source>
</evidence>
<keyword evidence="16" id="KW-1185">Reference proteome</keyword>
<evidence type="ECO:0000256" key="12">
    <source>
        <dbReference type="ARBA" id="ARBA00045097"/>
    </source>
</evidence>
<dbReference type="EC" id="2.4.1.117" evidence="4"/>
<name>G8Y1D7_PICSO</name>
<keyword evidence="8" id="KW-0256">Endoplasmic reticulum</keyword>
<dbReference type="AlphaFoldDB" id="G8Y1D7"/>
<evidence type="ECO:0000256" key="1">
    <source>
        <dbReference type="ARBA" id="ARBA00004389"/>
    </source>
</evidence>
<evidence type="ECO:0000256" key="6">
    <source>
        <dbReference type="ARBA" id="ARBA00022679"/>
    </source>
</evidence>
<dbReference type="Gene3D" id="3.90.550.10">
    <property type="entry name" value="Spore Coat Polysaccharide Biosynthesis Protein SpsA, Chain A"/>
    <property type="match status" value="1"/>
</dbReference>